<dbReference type="NCBIfam" id="TIGR02532">
    <property type="entry name" value="IV_pilin_GFxxxE"/>
    <property type="match status" value="1"/>
</dbReference>
<dbReference type="InterPro" id="IPR012902">
    <property type="entry name" value="N_methyl_site"/>
</dbReference>
<evidence type="ECO:0000313" key="2">
    <source>
        <dbReference type="EMBL" id="KAA0259344.1"/>
    </source>
</evidence>
<dbReference type="Proteomes" id="UP000322876">
    <property type="component" value="Unassembled WGS sequence"/>
</dbReference>
<name>A0A5A8F5C7_9BACT</name>
<dbReference type="PROSITE" id="PS00409">
    <property type="entry name" value="PROKAR_NTER_METHYL"/>
    <property type="match status" value="1"/>
</dbReference>
<dbReference type="AlphaFoldDB" id="A0A5A8F5C7"/>
<dbReference type="SUPFAM" id="SSF54523">
    <property type="entry name" value="Pili subunits"/>
    <property type="match status" value="1"/>
</dbReference>
<evidence type="ECO:0000256" key="1">
    <source>
        <dbReference type="SAM" id="Phobius"/>
    </source>
</evidence>
<keyword evidence="1" id="KW-0472">Membrane</keyword>
<protein>
    <submittedName>
        <fullName evidence="2">Type II secretion system protein</fullName>
    </submittedName>
</protein>
<dbReference type="Gene3D" id="3.30.700.10">
    <property type="entry name" value="Glycoprotein, Type 4 Pilin"/>
    <property type="match status" value="1"/>
</dbReference>
<dbReference type="InterPro" id="IPR045584">
    <property type="entry name" value="Pilin-like"/>
</dbReference>
<dbReference type="EMBL" id="VFJB01000001">
    <property type="protein sequence ID" value="KAA0259344.1"/>
    <property type="molecule type" value="Genomic_DNA"/>
</dbReference>
<sequence>MVNKKGFTLIEMVVLLSIISILFGIAIYSYKTINRKYSIKQEVYKLYDDLKYIQTLAVNLGAHSVVNGKLIEKMVYVVFDEDQNSYFAYKWEDFDNDKDFDSNEIELLLSNKLKNKVTFSKLSGVNKSACYNNGTSPSKDVSFNIIDHIPCNGKSCLEMDDYGFAINNGSIYLSDGFESYAISVSKAGNFRICRWDDKLKQWQFYY</sequence>
<feature type="transmembrane region" description="Helical" evidence="1">
    <location>
        <begin position="6"/>
        <end position="30"/>
    </location>
</feature>
<evidence type="ECO:0000313" key="3">
    <source>
        <dbReference type="Proteomes" id="UP000322876"/>
    </source>
</evidence>
<keyword evidence="1" id="KW-1133">Transmembrane helix</keyword>
<organism evidence="2 3">
    <name type="scientific">Deferribacter autotrophicus</name>
    <dbReference type="NCBI Taxonomy" id="500465"/>
    <lineage>
        <taxon>Bacteria</taxon>
        <taxon>Pseudomonadati</taxon>
        <taxon>Deferribacterota</taxon>
        <taxon>Deferribacteres</taxon>
        <taxon>Deferribacterales</taxon>
        <taxon>Deferribacteraceae</taxon>
        <taxon>Deferribacter</taxon>
    </lineage>
</organism>
<dbReference type="OrthoDB" id="1653576at2"/>
<accession>A0A5A8F5C7</accession>
<proteinExistence type="predicted"/>
<keyword evidence="1" id="KW-0812">Transmembrane</keyword>
<keyword evidence="3" id="KW-1185">Reference proteome</keyword>
<reference evidence="2 3" key="1">
    <citation type="submission" date="2019-06" db="EMBL/GenBank/DDBJ databases">
        <title>Genomic insights into carbon and energy metabolism of Deferribacter autotrophicus revealed new metabolic traits in the phylum Deferribacteres.</title>
        <authorList>
            <person name="Slobodkin A.I."/>
            <person name="Slobodkina G.B."/>
            <person name="Allioux M."/>
            <person name="Alain K."/>
            <person name="Jebbar M."/>
            <person name="Shadrin V."/>
            <person name="Kublanov I.V."/>
            <person name="Toshchakov S.V."/>
            <person name="Bonch-Osmolovskaya E.A."/>
        </authorList>
    </citation>
    <scope>NUCLEOTIDE SEQUENCE [LARGE SCALE GENOMIC DNA]</scope>
    <source>
        <strain evidence="2 3">SL50</strain>
    </source>
</reference>
<gene>
    <name evidence="2" type="ORF">FHQ18_00255</name>
</gene>
<dbReference type="Pfam" id="PF07963">
    <property type="entry name" value="N_methyl"/>
    <property type="match status" value="1"/>
</dbReference>
<comment type="caution">
    <text evidence="2">The sequence shown here is derived from an EMBL/GenBank/DDBJ whole genome shotgun (WGS) entry which is preliminary data.</text>
</comment>